<comment type="subcellular location">
    <subcellularLocation>
        <location evidence="1">Endomembrane system</location>
        <topology evidence="1">Multi-pass membrane protein</topology>
    </subcellularLocation>
</comment>
<dbReference type="InterPro" id="IPR008250">
    <property type="entry name" value="ATPase_P-typ_transduc_dom_A_sf"/>
</dbReference>
<keyword evidence="6 9" id="KW-1133">Transmembrane helix</keyword>
<feature type="compositionally biased region" description="Basic and acidic residues" evidence="8">
    <location>
        <begin position="559"/>
        <end position="569"/>
    </location>
</feature>
<keyword evidence="3 9" id="KW-0812">Transmembrane</keyword>
<dbReference type="PRINTS" id="PR00119">
    <property type="entry name" value="CATATPASE"/>
</dbReference>
<evidence type="ECO:0000313" key="11">
    <source>
        <dbReference type="EMBL" id="SMO40162.1"/>
    </source>
</evidence>
<dbReference type="InterPro" id="IPR036163">
    <property type="entry name" value="HMA_dom_sf"/>
</dbReference>
<dbReference type="RefSeq" id="WP_142985394.1">
    <property type="nucleotide sequence ID" value="NZ_FXTD01000001.1"/>
</dbReference>
<dbReference type="PANTHER" id="PTHR43520:SF8">
    <property type="entry name" value="P-TYPE CU(+) TRANSPORTER"/>
    <property type="match status" value="1"/>
</dbReference>
<keyword evidence="7 9" id="KW-0472">Membrane</keyword>
<protein>
    <submittedName>
        <fullName evidence="11">Cu2+-exporting ATPase</fullName>
    </submittedName>
</protein>
<dbReference type="SFLD" id="SFLDG00002">
    <property type="entry name" value="C1.7:_P-type_atpase_like"/>
    <property type="match status" value="1"/>
</dbReference>
<dbReference type="GO" id="GO:0012505">
    <property type="term" value="C:endomembrane system"/>
    <property type="evidence" value="ECO:0007669"/>
    <property type="project" value="UniProtKB-SubCell"/>
</dbReference>
<dbReference type="OrthoDB" id="8588at2157"/>
<dbReference type="SUPFAM" id="SSF81665">
    <property type="entry name" value="Calcium ATPase, transmembrane domain M"/>
    <property type="match status" value="1"/>
</dbReference>
<evidence type="ECO:0000256" key="5">
    <source>
        <dbReference type="ARBA" id="ARBA00022967"/>
    </source>
</evidence>
<keyword evidence="4" id="KW-0479">Metal-binding</keyword>
<dbReference type="InterPro" id="IPR023298">
    <property type="entry name" value="ATPase_P-typ_TM_dom_sf"/>
</dbReference>
<dbReference type="InterPro" id="IPR036412">
    <property type="entry name" value="HAD-like_sf"/>
</dbReference>
<dbReference type="InterPro" id="IPR059000">
    <property type="entry name" value="ATPase_P-type_domA"/>
</dbReference>
<feature type="region of interest" description="Disordered" evidence="8">
    <location>
        <begin position="558"/>
        <end position="614"/>
    </location>
</feature>
<dbReference type="SUPFAM" id="SSF56784">
    <property type="entry name" value="HAD-like"/>
    <property type="match status" value="1"/>
</dbReference>
<dbReference type="SFLD" id="SFLDF00027">
    <property type="entry name" value="p-type_atpase"/>
    <property type="match status" value="1"/>
</dbReference>
<name>A0A521AZ82_9EURY</name>
<proteinExistence type="inferred from homology"/>
<dbReference type="PROSITE" id="PS50846">
    <property type="entry name" value="HMA_2"/>
    <property type="match status" value="1"/>
</dbReference>
<dbReference type="Gene3D" id="3.40.50.1000">
    <property type="entry name" value="HAD superfamily/HAD-like"/>
    <property type="match status" value="1"/>
</dbReference>
<dbReference type="InterPro" id="IPR006121">
    <property type="entry name" value="HMA_dom"/>
</dbReference>
<dbReference type="InterPro" id="IPR018303">
    <property type="entry name" value="ATPase_P-typ_P_site"/>
</dbReference>
<dbReference type="Gene3D" id="3.30.70.100">
    <property type="match status" value="1"/>
</dbReference>
<dbReference type="GO" id="GO:0005507">
    <property type="term" value="F:copper ion binding"/>
    <property type="evidence" value="ECO:0007669"/>
    <property type="project" value="TreeGrafter"/>
</dbReference>
<dbReference type="Gene3D" id="3.40.1110.10">
    <property type="entry name" value="Calcium-transporting ATPase, cytoplasmic domain N"/>
    <property type="match status" value="1"/>
</dbReference>
<organism evidence="11 12">
    <name type="scientific">Halorubrum cibi</name>
    <dbReference type="NCBI Taxonomy" id="413815"/>
    <lineage>
        <taxon>Archaea</taxon>
        <taxon>Methanobacteriati</taxon>
        <taxon>Methanobacteriota</taxon>
        <taxon>Stenosarchaea group</taxon>
        <taxon>Halobacteria</taxon>
        <taxon>Halobacteriales</taxon>
        <taxon>Haloferacaceae</taxon>
        <taxon>Halorubrum</taxon>
    </lineage>
</organism>
<evidence type="ECO:0000256" key="2">
    <source>
        <dbReference type="ARBA" id="ARBA00006024"/>
    </source>
</evidence>
<feature type="transmembrane region" description="Helical" evidence="9">
    <location>
        <begin position="245"/>
        <end position="263"/>
    </location>
</feature>
<reference evidence="11 12" key="1">
    <citation type="submission" date="2017-05" db="EMBL/GenBank/DDBJ databases">
        <authorList>
            <person name="Varghese N."/>
            <person name="Submissions S."/>
        </authorList>
    </citation>
    <scope>NUCLEOTIDE SEQUENCE [LARGE SCALE GENOMIC DNA]</scope>
    <source>
        <strain evidence="11 12">DSM 19504</strain>
    </source>
</reference>
<keyword evidence="12" id="KW-1185">Reference proteome</keyword>
<evidence type="ECO:0000256" key="7">
    <source>
        <dbReference type="ARBA" id="ARBA00023136"/>
    </source>
</evidence>
<dbReference type="SFLD" id="SFLDS00003">
    <property type="entry name" value="Haloacid_Dehalogenase"/>
    <property type="match status" value="1"/>
</dbReference>
<dbReference type="SUPFAM" id="SSF55008">
    <property type="entry name" value="HMA, heavy metal-associated domain"/>
    <property type="match status" value="1"/>
</dbReference>
<dbReference type="EMBL" id="FXTD01000001">
    <property type="protein sequence ID" value="SMO40162.1"/>
    <property type="molecule type" value="Genomic_DNA"/>
</dbReference>
<feature type="domain" description="HMA" evidence="10">
    <location>
        <begin position="62"/>
        <end position="128"/>
    </location>
</feature>
<feature type="transmembrane region" description="Helical" evidence="9">
    <location>
        <begin position="393"/>
        <end position="416"/>
    </location>
</feature>
<feature type="transmembrane region" description="Helical" evidence="9">
    <location>
        <begin position="221"/>
        <end position="239"/>
    </location>
</feature>
<dbReference type="PROSITE" id="PS00154">
    <property type="entry name" value="ATPASE_E1_E2"/>
    <property type="match status" value="1"/>
</dbReference>
<dbReference type="AlphaFoldDB" id="A0A521AZ82"/>
<evidence type="ECO:0000313" key="12">
    <source>
        <dbReference type="Proteomes" id="UP000319712"/>
    </source>
</evidence>
<evidence type="ECO:0000256" key="1">
    <source>
        <dbReference type="ARBA" id="ARBA00004127"/>
    </source>
</evidence>
<feature type="transmembrane region" description="Helical" evidence="9">
    <location>
        <begin position="422"/>
        <end position="446"/>
    </location>
</feature>
<dbReference type="Gene3D" id="2.70.150.10">
    <property type="entry name" value="Calcium-transporting ATPase, cytoplasmic transduction domain A"/>
    <property type="match status" value="1"/>
</dbReference>
<dbReference type="GO" id="GO:0055070">
    <property type="term" value="P:copper ion homeostasis"/>
    <property type="evidence" value="ECO:0007669"/>
    <property type="project" value="TreeGrafter"/>
</dbReference>
<sequence>MPNCTLCELPTGSDPHTDPAVEGEYCCRGCLAVARSLEDVEDLEDLEARAPDAEPSDSFDGETAFLHVDGMHCATCESFLELTAAEREGVAAAEASYATDTIRVEYDPDRVTADDLPDALSVAGYTASDRADPEPAGDDVDVVRFLIGGGFFGMMAMLWYVLFLYPTYFGYDPLLDLGGVSGLYLFTQIWLFTSIVLFYTGYPILRGAYVSLRAGRPNMDLLVSLAAVSSYAYSTLAMLLGRTDLYFDVTIAVILVVTAGNQYESRIKSRATGMLSELTTAAESEVRRESGETVPIDAVEPGDRLLVRPGERVPFDGSVAEGTAAVDEALVTGESLPATKRPGDAVRGGTVVTDSPLVLEVGEDATSTLDTLVRLLWDIQSSRSGIQRLVDRLATVFVPLVVAVAVVAGAGTLAFGGAPTEAALVALTVLIVSCPCALGLATPLAIAAGIRDAARRGIVIVSDAVFEAGAEIDAVVLDKTGTLTDGEMRLLETVLDDDSGSSIFDSTATSDADLDVDPDADLDVDPDADANADRVLRRAAALERASAHPIAEAIVDAAATDRDSTDRSDPASPAAVADGGTEPATGTGHPNGSDPSDGSVGPADSADSVGVDGVDVGDVEVTDRGVAGTIDGDRVVVGHRSLFANRGWALPGRLDEAGERATADGNVPVFVGWDGRVRGVLVVGDAVRQGWEAVVTDLADRGKRVVVLTGDSAAAAQRFEEHPAIDEVFAGVPPEAKAETVRRLGAGERVAMVGDGSNDAPALAAADLGVSVASGTDLAADAADAVLLEDRLSAIPELFDITSGTNRRIRENLGWAFAYNAIAIPLAVSGALNPLLAALAMGTSSLLVVSNSSRSVAGEE</sequence>
<evidence type="ECO:0000259" key="10">
    <source>
        <dbReference type="PROSITE" id="PS50846"/>
    </source>
</evidence>
<evidence type="ECO:0000256" key="8">
    <source>
        <dbReference type="SAM" id="MobiDB-lite"/>
    </source>
</evidence>
<dbReference type="Pfam" id="PF00403">
    <property type="entry name" value="HMA"/>
    <property type="match status" value="1"/>
</dbReference>
<feature type="compositionally biased region" description="Acidic residues" evidence="8">
    <location>
        <begin position="512"/>
        <end position="527"/>
    </location>
</feature>
<accession>A0A521AZ82</accession>
<evidence type="ECO:0000256" key="9">
    <source>
        <dbReference type="SAM" id="Phobius"/>
    </source>
</evidence>
<gene>
    <name evidence="11" type="ORF">SAMN06264867_101490</name>
</gene>
<comment type="similarity">
    <text evidence="2">Belongs to the cation transport ATPase (P-type) (TC 3.A.3) family. Type IB subfamily.</text>
</comment>
<evidence type="ECO:0000256" key="6">
    <source>
        <dbReference type="ARBA" id="ARBA00022989"/>
    </source>
</evidence>
<dbReference type="InterPro" id="IPR023299">
    <property type="entry name" value="ATPase_P-typ_cyto_dom_N"/>
</dbReference>
<dbReference type="GO" id="GO:0005524">
    <property type="term" value="F:ATP binding"/>
    <property type="evidence" value="ECO:0007669"/>
    <property type="project" value="InterPro"/>
</dbReference>
<dbReference type="SUPFAM" id="SSF81653">
    <property type="entry name" value="Calcium ATPase, transduction domain A"/>
    <property type="match status" value="1"/>
</dbReference>
<dbReference type="Proteomes" id="UP000319712">
    <property type="component" value="Unassembled WGS sequence"/>
</dbReference>
<dbReference type="Pfam" id="PF00122">
    <property type="entry name" value="E1-E2_ATPase"/>
    <property type="match status" value="1"/>
</dbReference>
<dbReference type="GO" id="GO:0016887">
    <property type="term" value="F:ATP hydrolysis activity"/>
    <property type="evidence" value="ECO:0007669"/>
    <property type="project" value="InterPro"/>
</dbReference>
<dbReference type="PANTHER" id="PTHR43520">
    <property type="entry name" value="ATP7, ISOFORM B"/>
    <property type="match status" value="1"/>
</dbReference>
<dbReference type="GO" id="GO:0016020">
    <property type="term" value="C:membrane"/>
    <property type="evidence" value="ECO:0007669"/>
    <property type="project" value="InterPro"/>
</dbReference>
<evidence type="ECO:0000256" key="3">
    <source>
        <dbReference type="ARBA" id="ARBA00022692"/>
    </source>
</evidence>
<dbReference type="InterPro" id="IPR023214">
    <property type="entry name" value="HAD_sf"/>
</dbReference>
<evidence type="ECO:0000256" key="4">
    <source>
        <dbReference type="ARBA" id="ARBA00022723"/>
    </source>
</evidence>
<dbReference type="CDD" id="cd00371">
    <property type="entry name" value="HMA"/>
    <property type="match status" value="1"/>
</dbReference>
<dbReference type="InterPro" id="IPR001757">
    <property type="entry name" value="P_typ_ATPase"/>
</dbReference>
<dbReference type="Pfam" id="PF00702">
    <property type="entry name" value="Hydrolase"/>
    <property type="match status" value="1"/>
</dbReference>
<keyword evidence="5" id="KW-1278">Translocase</keyword>
<feature type="transmembrane region" description="Helical" evidence="9">
    <location>
        <begin position="142"/>
        <end position="162"/>
    </location>
</feature>
<dbReference type="SUPFAM" id="SSF81660">
    <property type="entry name" value="Metal cation-transporting ATPase, ATP-binding domain N"/>
    <property type="match status" value="1"/>
</dbReference>
<dbReference type="InterPro" id="IPR044492">
    <property type="entry name" value="P_typ_ATPase_HD_dom"/>
</dbReference>
<feature type="transmembrane region" description="Helical" evidence="9">
    <location>
        <begin position="817"/>
        <end position="841"/>
    </location>
</feature>
<dbReference type="NCBIfam" id="TIGR01494">
    <property type="entry name" value="ATPase_P-type"/>
    <property type="match status" value="2"/>
</dbReference>
<feature type="transmembrane region" description="Helical" evidence="9">
    <location>
        <begin position="182"/>
        <end position="200"/>
    </location>
</feature>
<feature type="region of interest" description="Disordered" evidence="8">
    <location>
        <begin position="506"/>
        <end position="527"/>
    </location>
</feature>
<dbReference type="GO" id="GO:0043682">
    <property type="term" value="F:P-type divalent copper transporter activity"/>
    <property type="evidence" value="ECO:0007669"/>
    <property type="project" value="TreeGrafter"/>
</dbReference>